<dbReference type="Proteomes" id="UP001501321">
    <property type="component" value="Unassembled WGS sequence"/>
</dbReference>
<dbReference type="InterPro" id="IPR007267">
    <property type="entry name" value="GtrA_DPMS_TM"/>
</dbReference>
<feature type="domain" description="GtrA/DPMS transmembrane" evidence="6">
    <location>
        <begin position="8"/>
        <end position="130"/>
    </location>
</feature>
<accession>A0ABP8QLZ3</accession>
<feature type="transmembrane region" description="Helical" evidence="5">
    <location>
        <begin position="75"/>
        <end position="92"/>
    </location>
</feature>
<organism evidence="7 8">
    <name type="scientific">Pseudaeromonas paramecii</name>
    <dbReference type="NCBI Taxonomy" id="2138166"/>
    <lineage>
        <taxon>Bacteria</taxon>
        <taxon>Pseudomonadati</taxon>
        <taxon>Pseudomonadota</taxon>
        <taxon>Gammaproteobacteria</taxon>
        <taxon>Aeromonadales</taxon>
        <taxon>Aeromonadaceae</taxon>
        <taxon>Pseudaeromonas</taxon>
    </lineage>
</organism>
<keyword evidence="2 5" id="KW-0812">Transmembrane</keyword>
<keyword evidence="4 5" id="KW-0472">Membrane</keyword>
<evidence type="ECO:0000259" key="6">
    <source>
        <dbReference type="Pfam" id="PF04138"/>
    </source>
</evidence>
<evidence type="ECO:0000313" key="8">
    <source>
        <dbReference type="Proteomes" id="UP001501321"/>
    </source>
</evidence>
<proteinExistence type="predicted"/>
<dbReference type="NCBIfam" id="NF037976">
    <property type="entry name" value="gtrA_1"/>
    <property type="match status" value="1"/>
</dbReference>
<evidence type="ECO:0000256" key="1">
    <source>
        <dbReference type="ARBA" id="ARBA00004141"/>
    </source>
</evidence>
<keyword evidence="3 5" id="KW-1133">Transmembrane helix</keyword>
<dbReference type="Pfam" id="PF04138">
    <property type="entry name" value="GtrA_DPMS_TM"/>
    <property type="match status" value="1"/>
</dbReference>
<comment type="caution">
    <text evidence="7">The sequence shown here is derived from an EMBL/GenBank/DDBJ whole genome shotgun (WGS) entry which is preliminary data.</text>
</comment>
<evidence type="ECO:0000256" key="2">
    <source>
        <dbReference type="ARBA" id="ARBA00022692"/>
    </source>
</evidence>
<feature type="transmembrane region" description="Helical" evidence="5">
    <location>
        <begin position="7"/>
        <end position="28"/>
    </location>
</feature>
<evidence type="ECO:0000256" key="3">
    <source>
        <dbReference type="ARBA" id="ARBA00022989"/>
    </source>
</evidence>
<dbReference type="EMBL" id="BAABFC010000028">
    <property type="protein sequence ID" value="GAA4503903.1"/>
    <property type="molecule type" value="Genomic_DNA"/>
</dbReference>
<dbReference type="RefSeq" id="WP_345014751.1">
    <property type="nucleotide sequence ID" value="NZ_BAABFC010000028.1"/>
</dbReference>
<reference evidence="8" key="1">
    <citation type="journal article" date="2019" name="Int. J. Syst. Evol. Microbiol.">
        <title>The Global Catalogue of Microorganisms (GCM) 10K type strain sequencing project: providing services to taxonomists for standard genome sequencing and annotation.</title>
        <authorList>
            <consortium name="The Broad Institute Genomics Platform"/>
            <consortium name="The Broad Institute Genome Sequencing Center for Infectious Disease"/>
            <person name="Wu L."/>
            <person name="Ma J."/>
        </authorList>
    </citation>
    <scope>NUCLEOTIDE SEQUENCE [LARGE SCALE GENOMIC DNA]</scope>
    <source>
        <strain evidence="8">JCM 32226</strain>
    </source>
</reference>
<evidence type="ECO:0000256" key="5">
    <source>
        <dbReference type="SAM" id="Phobius"/>
    </source>
</evidence>
<keyword evidence="8" id="KW-1185">Reference proteome</keyword>
<comment type="subcellular location">
    <subcellularLocation>
        <location evidence="1">Membrane</location>
        <topology evidence="1">Multi-pass membrane protein</topology>
    </subcellularLocation>
</comment>
<sequence length="132" mass="15243">MNTGIWWRYSLFALIATGVNLLTQWGVFSLTPSRISLAASIMAGTLTGLLIKYWLDKRYIFGFVTQNYRHDVRLFLIYTLMGLFTTVIFWGTELLFHSLLSGDGWRYLGGALGLALGYYCKYRLDKRFVFVE</sequence>
<name>A0ABP8QLZ3_9GAMM</name>
<evidence type="ECO:0000313" key="7">
    <source>
        <dbReference type="EMBL" id="GAA4503903.1"/>
    </source>
</evidence>
<protein>
    <submittedName>
        <fullName evidence="7">GtrA family protein</fullName>
    </submittedName>
</protein>
<gene>
    <name evidence="7" type="ORF">GCM10023095_30920</name>
</gene>
<evidence type="ECO:0000256" key="4">
    <source>
        <dbReference type="ARBA" id="ARBA00023136"/>
    </source>
</evidence>
<feature type="transmembrane region" description="Helical" evidence="5">
    <location>
        <begin position="34"/>
        <end position="55"/>
    </location>
</feature>